<dbReference type="HOGENOM" id="CLU_088175_0_0_7"/>
<dbReference type="InterPro" id="IPR002123">
    <property type="entry name" value="Plipid/glycerol_acylTrfase"/>
</dbReference>
<dbReference type="PANTHER" id="PTHR10434">
    <property type="entry name" value="1-ACYL-SN-GLYCEROL-3-PHOSPHATE ACYLTRANSFERASE"/>
    <property type="match status" value="1"/>
</dbReference>
<feature type="domain" description="Phospholipid/glycerol acyltransferase" evidence="4">
    <location>
        <begin position="89"/>
        <end position="206"/>
    </location>
</feature>
<dbReference type="OrthoDB" id="9809618at2"/>
<dbReference type="KEGG" id="lip:LI0013"/>
<evidence type="ECO:0000256" key="1">
    <source>
        <dbReference type="ARBA" id="ARBA00005189"/>
    </source>
</evidence>
<comment type="pathway">
    <text evidence="1">Lipid metabolism.</text>
</comment>
<keyword evidence="2" id="KW-0808">Transferase</keyword>
<evidence type="ECO:0000313" key="5">
    <source>
        <dbReference type="EMBL" id="CAJ54069.1"/>
    </source>
</evidence>
<proteinExistence type="predicted"/>
<dbReference type="SMART" id="SM00563">
    <property type="entry name" value="PlsC"/>
    <property type="match status" value="1"/>
</dbReference>
<accession>Q1MSF6</accession>
<dbReference type="EMBL" id="AM180252">
    <property type="protein sequence ID" value="CAJ54069.1"/>
    <property type="molecule type" value="Genomic_DNA"/>
</dbReference>
<evidence type="ECO:0000256" key="2">
    <source>
        <dbReference type="ARBA" id="ARBA00022679"/>
    </source>
</evidence>
<dbReference type="CDD" id="cd07989">
    <property type="entry name" value="LPLAT_AGPAT-like"/>
    <property type="match status" value="1"/>
</dbReference>
<sequence length="265" mass="29979">MIKSLTPFSQSSYKTPQKSIPKFIQQFPNIGYLPILWIITKGGIKAYFKKYTSESWVQSSKEVFSVLEKVGCQFNIEGLEHIHNNNSPCIIIGNHMSTLETFVLPSIIQPYKPVTFIVKKSLISYPFFGKILSSRNPIIIKRQNPRVDFSKVLEEGSNHLNSGTSLIIFPQSTRSHTFLPEKFNSIGVKLARRTGVPVIPLALKTDAWGEGKLIKDFGPINPQKTIHFSFGAPIYVSGTGKNEHEKIILFIKEKINEWNKLDNLS</sequence>
<keyword evidence="3 5" id="KW-0012">Acyltransferase</keyword>
<name>Q1MSF6_LAWIP</name>
<gene>
    <name evidence="5" type="ordered locus">LI0013</name>
</gene>
<dbReference type="eggNOG" id="COG0204">
    <property type="taxonomic scope" value="Bacteria"/>
</dbReference>
<evidence type="ECO:0000256" key="3">
    <source>
        <dbReference type="ARBA" id="ARBA00023315"/>
    </source>
</evidence>
<dbReference type="GO" id="GO:0006654">
    <property type="term" value="P:phosphatidic acid biosynthetic process"/>
    <property type="evidence" value="ECO:0007669"/>
    <property type="project" value="TreeGrafter"/>
</dbReference>
<evidence type="ECO:0000313" key="6">
    <source>
        <dbReference type="Proteomes" id="UP000002430"/>
    </source>
</evidence>
<dbReference type="STRING" id="363253.LI0013"/>
<dbReference type="Proteomes" id="UP000002430">
    <property type="component" value="Chromosome"/>
</dbReference>
<dbReference type="SUPFAM" id="SSF69593">
    <property type="entry name" value="Glycerol-3-phosphate (1)-acyltransferase"/>
    <property type="match status" value="1"/>
</dbReference>
<keyword evidence="6" id="KW-1185">Reference proteome</keyword>
<evidence type="ECO:0000259" key="4">
    <source>
        <dbReference type="SMART" id="SM00563"/>
    </source>
</evidence>
<dbReference type="PANTHER" id="PTHR10434:SF40">
    <property type="entry name" value="1-ACYL-SN-GLYCEROL-3-PHOSPHATE ACYLTRANSFERASE"/>
    <property type="match status" value="1"/>
</dbReference>
<dbReference type="Pfam" id="PF01553">
    <property type="entry name" value="Acyltransferase"/>
    <property type="match status" value="1"/>
</dbReference>
<dbReference type="AlphaFoldDB" id="Q1MSF6"/>
<reference evidence="5 6" key="1">
    <citation type="submission" date="2005-11" db="EMBL/GenBank/DDBJ databases">
        <title>The complete genome sequence of Lawsonia intracellularis: the causative agent of proliferative enteropathy.</title>
        <authorList>
            <person name="Kaur K."/>
            <person name="Zhang Q."/>
            <person name="Beckler D."/>
            <person name="Munir S."/>
            <person name="Li L."/>
            <person name="Kinsley K."/>
            <person name="Herron L."/>
            <person name="Peterson A."/>
            <person name="May B."/>
            <person name="Singh S."/>
            <person name="Gebhart C."/>
            <person name="Kapur V."/>
        </authorList>
    </citation>
    <scope>NUCLEOTIDE SEQUENCE [LARGE SCALE GENOMIC DNA]</scope>
    <source>
        <strain evidence="5 6">PHE/MN1-00</strain>
    </source>
</reference>
<dbReference type="RefSeq" id="WP_011526096.1">
    <property type="nucleotide sequence ID" value="NC_008011.1"/>
</dbReference>
<protein>
    <submittedName>
        <fullName evidence="5">1-acyl-sn-glycerol-3-phosphate acyltransferase</fullName>
    </submittedName>
</protein>
<dbReference type="GO" id="GO:0003841">
    <property type="term" value="F:1-acylglycerol-3-phosphate O-acyltransferase activity"/>
    <property type="evidence" value="ECO:0007669"/>
    <property type="project" value="TreeGrafter"/>
</dbReference>
<organism evidence="5 6">
    <name type="scientific">Lawsonia intracellularis (strain PHE/MN1-00)</name>
    <dbReference type="NCBI Taxonomy" id="363253"/>
    <lineage>
        <taxon>Bacteria</taxon>
        <taxon>Pseudomonadati</taxon>
        <taxon>Thermodesulfobacteriota</taxon>
        <taxon>Desulfovibrionia</taxon>
        <taxon>Desulfovibrionales</taxon>
        <taxon>Desulfovibrionaceae</taxon>
        <taxon>Lawsonia</taxon>
    </lineage>
</organism>